<reference evidence="1" key="1">
    <citation type="submission" date="2022-10" db="EMBL/GenBank/DDBJ databases">
        <authorList>
            <person name="Botero Cardona J."/>
        </authorList>
    </citation>
    <scope>NUCLEOTIDE SEQUENCE</scope>
    <source>
        <strain evidence="1">LMG 31819</strain>
        <strain evidence="2">R-53529</strain>
    </source>
</reference>
<dbReference type="Proteomes" id="UP001154259">
    <property type="component" value="Unassembled WGS sequence"/>
</dbReference>
<protein>
    <recommendedName>
        <fullName evidence="5">DUF4145 domain-containing protein</fullName>
    </recommendedName>
</protein>
<dbReference type="RefSeq" id="WP_271789982.1">
    <property type="nucleotide sequence ID" value="NZ_CAMXCM010000004.1"/>
</dbReference>
<evidence type="ECO:0000313" key="3">
    <source>
        <dbReference type="Proteomes" id="UP001154255"/>
    </source>
</evidence>
<dbReference type="Proteomes" id="UP001154255">
    <property type="component" value="Unassembled WGS sequence"/>
</dbReference>
<evidence type="ECO:0008006" key="5">
    <source>
        <dbReference type="Google" id="ProtNLM"/>
    </source>
</evidence>
<dbReference type="EMBL" id="CAMXCM010000004">
    <property type="protein sequence ID" value="CAI3947949.1"/>
    <property type="molecule type" value="Genomic_DNA"/>
</dbReference>
<comment type="caution">
    <text evidence="1">The sequence shown here is derived from an EMBL/GenBank/DDBJ whole genome shotgun (WGS) entry which is preliminary data.</text>
</comment>
<evidence type="ECO:0000313" key="2">
    <source>
        <dbReference type="EMBL" id="CAI3948462.1"/>
    </source>
</evidence>
<sequence>MAARENKFREELDRLIEKGENLNQAIQSECDSEDSSQTTSKFRDNYQQWYSLTLEIVKHILPSRLDDFKDHYQYQGASKGLYSDNYRIDDYCNKRKILQKNNFIIPFETVIPHFQQQLSILKATKEMLSSTLLDLKALVQADLFDSEIDIAKELAKKGFFRAAGAICGVVIEKHLLTLCQNHNIEIDKKHPTISDLCEPLKKEEIISQPDWRSIQFCADIRNLCCHNKEQEPTEEQVDDLIDGTDKIIKTIS</sequence>
<name>A0A9W4TN80_9PROT</name>
<proteinExistence type="predicted"/>
<accession>A0A9W4TN80</accession>
<gene>
    <name evidence="2" type="ORF">R53529_LOCUS1550</name>
    <name evidence="1" type="ORF">R53530_LOCUS1644</name>
</gene>
<dbReference type="AlphaFoldDB" id="A0A9W4TN80"/>
<evidence type="ECO:0000313" key="1">
    <source>
        <dbReference type="EMBL" id="CAI3947949.1"/>
    </source>
</evidence>
<keyword evidence="4" id="KW-1185">Reference proteome</keyword>
<dbReference type="EMBL" id="CAMXCS010000003">
    <property type="protein sequence ID" value="CAI3948462.1"/>
    <property type="molecule type" value="Genomic_DNA"/>
</dbReference>
<evidence type="ECO:0000313" key="4">
    <source>
        <dbReference type="Proteomes" id="UP001154259"/>
    </source>
</evidence>
<organism evidence="1 3">
    <name type="scientific">Commensalibacter communis</name>
    <dbReference type="NCBI Taxonomy" id="2972786"/>
    <lineage>
        <taxon>Bacteria</taxon>
        <taxon>Pseudomonadati</taxon>
        <taxon>Pseudomonadota</taxon>
        <taxon>Alphaproteobacteria</taxon>
        <taxon>Acetobacterales</taxon>
        <taxon>Acetobacteraceae</taxon>
    </lineage>
</organism>